<dbReference type="InterPro" id="IPR045851">
    <property type="entry name" value="AMP-bd_C_sf"/>
</dbReference>
<reference evidence="6" key="1">
    <citation type="submission" date="2025-08" db="UniProtKB">
        <authorList>
            <consortium name="RefSeq"/>
        </authorList>
    </citation>
    <scope>IDENTIFICATION</scope>
    <source>
        <tissue evidence="6">Total insect</tissue>
    </source>
</reference>
<gene>
    <name evidence="6" type="primary">LOC117651528</name>
</gene>
<protein>
    <submittedName>
        <fullName evidence="6">Probable 4-coumarate--CoA ligase 5</fullName>
    </submittedName>
</protein>
<dbReference type="RefSeq" id="XP_034251498.1">
    <property type="nucleotide sequence ID" value="XM_034395607.1"/>
</dbReference>
<dbReference type="PANTHER" id="PTHR24096:SF353">
    <property type="entry name" value="GH16244P-RELATED"/>
    <property type="match status" value="1"/>
</dbReference>
<dbReference type="AlphaFoldDB" id="A0A6P9A163"/>
<evidence type="ECO:0000256" key="2">
    <source>
        <dbReference type="ARBA" id="ARBA00023140"/>
    </source>
</evidence>
<dbReference type="PANTHER" id="PTHR24096">
    <property type="entry name" value="LONG-CHAIN-FATTY-ACID--COA LIGASE"/>
    <property type="match status" value="1"/>
</dbReference>
<dbReference type="GO" id="GO:0005777">
    <property type="term" value="C:peroxisome"/>
    <property type="evidence" value="ECO:0007669"/>
    <property type="project" value="UniProtKB-SubCell"/>
</dbReference>
<sequence length="555" mass="58339">MPAAVPDPNPHPGVSVGAYLLDLLKQHAREADFPAQVEASTGKSMSFATLLELSVRAAEGWRALGLASGSTLAVFCRNSEMLFPAVLGAILQGVAVSGIVPTCSEEDLESRLAKLSPDAILCDSSNADLAARVGARVAPQSCFTVATDGDSGDSTRTLQDVFLAAGAPDVGTYSAADVGDLHDHVAAIYFSSGTTAQPKNIVISNYGLLTGVLYSNLALRCVRGERLLCTSLMSWVSGLGLLLSCTATATTRVCDTFTTPGALLASLRRHQANCWFTAAPLLLMVVEAVRAEAKAEAKEAQTQAAPCPSLRAVVAGGTTLAAEVEQMAARVLHCDIQQAYASTECLTITAGRKPLRPGSVGKAVPGVRLRIVDVDSGLDIETPGVPGEFRVHTPAIMKGYKDRPVASAVSFDEQRYFRTGDFGYRDQDGYVFILGRVKELLNCNGVKVAPGEFEAVLRSHPAVAEACVIGRPHATLGDVPAACVVLRPGCSVTEAELKQQVAGRLPRLQSSKAGSKGHRGGLLLLFVERIPKTPNGKVAARDVAALFDDALARIH</sequence>
<dbReference type="GO" id="GO:0004467">
    <property type="term" value="F:long-chain fatty acid-CoA ligase activity"/>
    <property type="evidence" value="ECO:0007669"/>
    <property type="project" value="TreeGrafter"/>
</dbReference>
<dbReference type="InParanoid" id="A0A6P9A163"/>
<dbReference type="GeneID" id="117651528"/>
<organism evidence="6">
    <name type="scientific">Thrips palmi</name>
    <name type="common">Melon thrips</name>
    <dbReference type="NCBI Taxonomy" id="161013"/>
    <lineage>
        <taxon>Eukaryota</taxon>
        <taxon>Metazoa</taxon>
        <taxon>Ecdysozoa</taxon>
        <taxon>Arthropoda</taxon>
        <taxon>Hexapoda</taxon>
        <taxon>Insecta</taxon>
        <taxon>Pterygota</taxon>
        <taxon>Neoptera</taxon>
        <taxon>Paraneoptera</taxon>
        <taxon>Thysanoptera</taxon>
        <taxon>Terebrantia</taxon>
        <taxon>Thripoidea</taxon>
        <taxon>Thripidae</taxon>
        <taxon>Thrips</taxon>
    </lineage>
</organism>
<evidence type="ECO:0000259" key="3">
    <source>
        <dbReference type="Pfam" id="PF00501"/>
    </source>
</evidence>
<evidence type="ECO:0000256" key="1">
    <source>
        <dbReference type="ARBA" id="ARBA00004275"/>
    </source>
</evidence>
<dbReference type="Pfam" id="PF13193">
    <property type="entry name" value="AMP-binding_C"/>
    <property type="match status" value="1"/>
</dbReference>
<dbReference type="GO" id="GO:0046949">
    <property type="term" value="P:fatty-acyl-CoA biosynthetic process"/>
    <property type="evidence" value="ECO:0007669"/>
    <property type="project" value="TreeGrafter"/>
</dbReference>
<evidence type="ECO:0000259" key="4">
    <source>
        <dbReference type="Pfam" id="PF13193"/>
    </source>
</evidence>
<keyword evidence="5" id="KW-1185">Reference proteome</keyword>
<proteinExistence type="predicted"/>
<dbReference type="InterPro" id="IPR000873">
    <property type="entry name" value="AMP-dep_synth/lig_dom"/>
</dbReference>
<dbReference type="KEGG" id="tpal:117651528"/>
<feature type="domain" description="AMP-dependent synthetase/ligase" evidence="3">
    <location>
        <begin position="26"/>
        <end position="400"/>
    </location>
</feature>
<comment type="subcellular location">
    <subcellularLocation>
        <location evidence="1">Peroxisome</location>
    </subcellularLocation>
</comment>
<dbReference type="Pfam" id="PF00501">
    <property type="entry name" value="AMP-binding"/>
    <property type="match status" value="1"/>
</dbReference>
<dbReference type="InterPro" id="IPR042099">
    <property type="entry name" value="ANL_N_sf"/>
</dbReference>
<accession>A0A6P9A163</accession>
<evidence type="ECO:0000313" key="6">
    <source>
        <dbReference type="RefSeq" id="XP_034251498.1"/>
    </source>
</evidence>
<keyword evidence="6" id="KW-0436">Ligase</keyword>
<dbReference type="Gene3D" id="3.30.300.30">
    <property type="match status" value="1"/>
</dbReference>
<feature type="domain" description="AMP-binding enzyme C-terminal" evidence="4">
    <location>
        <begin position="452"/>
        <end position="537"/>
    </location>
</feature>
<dbReference type="SUPFAM" id="SSF56801">
    <property type="entry name" value="Acetyl-CoA synthetase-like"/>
    <property type="match status" value="1"/>
</dbReference>
<dbReference type="Proteomes" id="UP000515158">
    <property type="component" value="Unplaced"/>
</dbReference>
<dbReference type="OrthoDB" id="10253869at2759"/>
<dbReference type="Gene3D" id="3.40.50.12780">
    <property type="entry name" value="N-terminal domain of ligase-like"/>
    <property type="match status" value="1"/>
</dbReference>
<evidence type="ECO:0000313" key="5">
    <source>
        <dbReference type="Proteomes" id="UP000515158"/>
    </source>
</evidence>
<keyword evidence="2" id="KW-0576">Peroxisome</keyword>
<dbReference type="InterPro" id="IPR025110">
    <property type="entry name" value="AMP-bd_C"/>
</dbReference>
<name>A0A6P9A163_THRPL</name>